<reference evidence="1" key="2">
    <citation type="journal article" date="2020" name="Microorganisms">
        <title>Osmotic Adaptation and Compatible Solute Biosynthesis of Phototrophic Bacteria as Revealed from Genome Analyses.</title>
        <authorList>
            <person name="Imhoff J.F."/>
            <person name="Rahn T."/>
            <person name="Kunzel S."/>
            <person name="Keller A."/>
            <person name="Neulinger S.C."/>
        </authorList>
    </citation>
    <scope>NUCLEOTIDE SEQUENCE</scope>
    <source>
        <strain evidence="1">DSM 11080</strain>
    </source>
</reference>
<comment type="caution">
    <text evidence="1">The sequence shown here is derived from an EMBL/GenBank/DDBJ whole genome shotgun (WGS) entry which is preliminary data.</text>
</comment>
<dbReference type="AlphaFoldDB" id="A0AAJ0U560"/>
<dbReference type="Proteomes" id="UP001296776">
    <property type="component" value="Unassembled WGS sequence"/>
</dbReference>
<evidence type="ECO:0000313" key="2">
    <source>
        <dbReference type="Proteomes" id="UP001296776"/>
    </source>
</evidence>
<name>A0AAJ0U560_9GAMM</name>
<gene>
    <name evidence="1" type="ORF">CKO40_13160</name>
</gene>
<dbReference type="RefSeq" id="WP_200346686.1">
    <property type="nucleotide sequence ID" value="NZ_NRSJ01000022.1"/>
</dbReference>
<accession>A0AAJ0U560</accession>
<keyword evidence="2" id="KW-1185">Reference proteome</keyword>
<protein>
    <submittedName>
        <fullName evidence="1">Uncharacterized protein</fullName>
    </submittedName>
</protein>
<organism evidence="1 2">
    <name type="scientific">Halochromatium glycolicum</name>
    <dbReference type="NCBI Taxonomy" id="85075"/>
    <lineage>
        <taxon>Bacteria</taxon>
        <taxon>Pseudomonadati</taxon>
        <taxon>Pseudomonadota</taxon>
        <taxon>Gammaproteobacteria</taxon>
        <taxon>Chromatiales</taxon>
        <taxon>Chromatiaceae</taxon>
        <taxon>Halochromatium</taxon>
    </lineage>
</organism>
<dbReference type="EMBL" id="NRSJ01000022">
    <property type="protein sequence ID" value="MBK1705474.1"/>
    <property type="molecule type" value="Genomic_DNA"/>
</dbReference>
<reference evidence="1" key="1">
    <citation type="submission" date="2017-08" db="EMBL/GenBank/DDBJ databases">
        <authorList>
            <person name="Imhoff J.F."/>
            <person name="Rahn T."/>
            <person name="Kuenzel S."/>
            <person name="Neulinger S.C."/>
        </authorList>
    </citation>
    <scope>NUCLEOTIDE SEQUENCE</scope>
    <source>
        <strain evidence="1">DSM 11080</strain>
    </source>
</reference>
<sequence length="70" mass="8010">MAGKLSFTGDPLWKRANDPGYRIGWRSKAKFEKGHLDGEMTYGEAEKKAEELAAQDRSKTYYPELIITEQ</sequence>
<proteinExistence type="predicted"/>
<evidence type="ECO:0000313" key="1">
    <source>
        <dbReference type="EMBL" id="MBK1705474.1"/>
    </source>
</evidence>